<dbReference type="PANTHER" id="PTHR43791:SF36">
    <property type="entry name" value="TRANSPORTER, PUTATIVE (AFU_ORTHOLOGUE AFUA_6G08340)-RELATED"/>
    <property type="match status" value="1"/>
</dbReference>
<evidence type="ECO:0000256" key="6">
    <source>
        <dbReference type="SAM" id="Phobius"/>
    </source>
</evidence>
<feature type="transmembrane region" description="Helical" evidence="6">
    <location>
        <begin position="290"/>
        <end position="312"/>
    </location>
</feature>
<feature type="transmembrane region" description="Helical" evidence="6">
    <location>
        <begin position="29"/>
        <end position="52"/>
    </location>
</feature>
<feature type="transmembrane region" description="Helical" evidence="6">
    <location>
        <begin position="188"/>
        <end position="210"/>
    </location>
</feature>
<feature type="domain" description="Major facilitator superfamily (MFS) profile" evidence="7">
    <location>
        <begin position="29"/>
        <end position="438"/>
    </location>
</feature>
<dbReference type="Proteomes" id="UP000245712">
    <property type="component" value="Unassembled WGS sequence"/>
</dbReference>
<dbReference type="PANTHER" id="PTHR43791">
    <property type="entry name" value="PERMEASE-RELATED"/>
    <property type="match status" value="1"/>
</dbReference>
<keyword evidence="2" id="KW-0813">Transport</keyword>
<dbReference type="EMBL" id="QEOB01000004">
    <property type="protein sequence ID" value="PVX84776.1"/>
    <property type="molecule type" value="Genomic_DNA"/>
</dbReference>
<dbReference type="CDD" id="cd17319">
    <property type="entry name" value="MFS_ExuT_GudP_like"/>
    <property type="match status" value="1"/>
</dbReference>
<keyword evidence="3 6" id="KW-0812">Transmembrane</keyword>
<dbReference type="RefSeq" id="WP_165841848.1">
    <property type="nucleotide sequence ID" value="NZ_QEOB01000004.1"/>
</dbReference>
<evidence type="ECO:0000256" key="3">
    <source>
        <dbReference type="ARBA" id="ARBA00022692"/>
    </source>
</evidence>
<dbReference type="InterPro" id="IPR011701">
    <property type="entry name" value="MFS"/>
</dbReference>
<evidence type="ECO:0000313" key="8">
    <source>
        <dbReference type="EMBL" id="PVX84776.1"/>
    </source>
</evidence>
<keyword evidence="9" id="KW-1185">Reference proteome</keyword>
<comment type="caution">
    <text evidence="8">The sequence shown here is derived from an EMBL/GenBank/DDBJ whole genome shotgun (WGS) entry which is preliminary data.</text>
</comment>
<comment type="subcellular location">
    <subcellularLocation>
        <location evidence="1">Membrane</location>
        <topology evidence="1">Multi-pass membrane protein</topology>
    </subcellularLocation>
</comment>
<feature type="transmembrane region" description="Helical" evidence="6">
    <location>
        <begin position="99"/>
        <end position="118"/>
    </location>
</feature>
<gene>
    <name evidence="8" type="ORF">C7402_10419</name>
</gene>
<dbReference type="InterPro" id="IPR036259">
    <property type="entry name" value="MFS_trans_sf"/>
</dbReference>
<dbReference type="SUPFAM" id="SSF103473">
    <property type="entry name" value="MFS general substrate transporter"/>
    <property type="match status" value="1"/>
</dbReference>
<feature type="transmembrane region" description="Helical" evidence="6">
    <location>
        <begin position="156"/>
        <end position="176"/>
    </location>
</feature>
<accession>A0ABX5KQR5</accession>
<feature type="transmembrane region" description="Helical" evidence="6">
    <location>
        <begin position="414"/>
        <end position="434"/>
    </location>
</feature>
<feature type="transmembrane region" description="Helical" evidence="6">
    <location>
        <begin position="324"/>
        <end position="344"/>
    </location>
</feature>
<evidence type="ECO:0000313" key="9">
    <source>
        <dbReference type="Proteomes" id="UP000245712"/>
    </source>
</evidence>
<keyword evidence="4 6" id="KW-1133">Transmembrane helix</keyword>
<sequence>MSAPLPDSEHAGHQSIDARAVYARVSRRIMPFLVLSFVVAFLDRVNIGFAQFQMKQDLGFSDAVYGLAAGIFFIGYMLFEVPSNLLLHRIGARRTFSRIMICWGAVSAGMAFTTTPAMLYTMRFLLGLFEAGFFPGIVLYLSYWYPARYRAARTSWIFAAMAAAGVVGGLLAGTIMTRMETVAGLRGWQWLFVLEGVPAIVLGVIALLWLTDSPERARWLSPAERAFLVAQLEEERAARKHDDESHAWGAVLKQPVIYAITFVYFTLCSVTMALNFWLPTLVKEAGAGSLANTGLLTALPFGAGIVAILLVARRSDRLRERRRHYIAPVLAGCAALALLALVRFDITGTLLLLCVAVAGTFSALPVFWSIPHDFLTRRTAAAGLALISSLGSLGSFFSPTLIGWARTATGSMRPALLAIVVLSLVSCVIVQRLLRTPRVPGREVSGPAGTAQAALSE</sequence>
<keyword evidence="5 6" id="KW-0472">Membrane</keyword>
<feature type="transmembrane region" description="Helical" evidence="6">
    <location>
        <begin position="256"/>
        <end position="278"/>
    </location>
</feature>
<dbReference type="PROSITE" id="PS50850">
    <property type="entry name" value="MFS"/>
    <property type="match status" value="1"/>
</dbReference>
<evidence type="ECO:0000256" key="4">
    <source>
        <dbReference type="ARBA" id="ARBA00022989"/>
    </source>
</evidence>
<feature type="transmembrane region" description="Helical" evidence="6">
    <location>
        <begin position="350"/>
        <end position="368"/>
    </location>
</feature>
<feature type="transmembrane region" description="Helical" evidence="6">
    <location>
        <begin position="124"/>
        <end position="144"/>
    </location>
</feature>
<evidence type="ECO:0000259" key="7">
    <source>
        <dbReference type="PROSITE" id="PS50850"/>
    </source>
</evidence>
<organism evidence="8 9">
    <name type="scientific">Paraburkholderia unamae</name>
    <dbReference type="NCBI Taxonomy" id="219649"/>
    <lineage>
        <taxon>Bacteria</taxon>
        <taxon>Pseudomonadati</taxon>
        <taxon>Pseudomonadota</taxon>
        <taxon>Betaproteobacteria</taxon>
        <taxon>Burkholderiales</taxon>
        <taxon>Burkholderiaceae</taxon>
        <taxon>Paraburkholderia</taxon>
    </lineage>
</organism>
<evidence type="ECO:0000256" key="5">
    <source>
        <dbReference type="ARBA" id="ARBA00023136"/>
    </source>
</evidence>
<dbReference type="Pfam" id="PF07690">
    <property type="entry name" value="MFS_1"/>
    <property type="match status" value="1"/>
</dbReference>
<dbReference type="InterPro" id="IPR020846">
    <property type="entry name" value="MFS_dom"/>
</dbReference>
<evidence type="ECO:0000256" key="1">
    <source>
        <dbReference type="ARBA" id="ARBA00004141"/>
    </source>
</evidence>
<dbReference type="Gene3D" id="1.20.1250.20">
    <property type="entry name" value="MFS general substrate transporter like domains"/>
    <property type="match status" value="2"/>
</dbReference>
<feature type="transmembrane region" description="Helical" evidence="6">
    <location>
        <begin position="380"/>
        <end position="402"/>
    </location>
</feature>
<proteinExistence type="predicted"/>
<evidence type="ECO:0000256" key="2">
    <source>
        <dbReference type="ARBA" id="ARBA00022448"/>
    </source>
</evidence>
<reference evidence="8 9" key="1">
    <citation type="submission" date="2018-05" db="EMBL/GenBank/DDBJ databases">
        <title>Genomic Encyclopedia of Type Strains, Phase IV (KMG-V): Genome sequencing to study the core and pangenomes of soil and plant-associated prokaryotes.</title>
        <authorList>
            <person name="Whitman W."/>
        </authorList>
    </citation>
    <scope>NUCLEOTIDE SEQUENCE [LARGE SCALE GENOMIC DNA]</scope>
    <source>
        <strain evidence="8 9">SCZa-39</strain>
    </source>
</reference>
<feature type="transmembrane region" description="Helical" evidence="6">
    <location>
        <begin position="64"/>
        <end position="87"/>
    </location>
</feature>
<protein>
    <submittedName>
        <fullName evidence="8">Sugar phosphate permease</fullName>
    </submittedName>
</protein>
<name>A0ABX5KQR5_9BURK</name>